<evidence type="ECO:0000313" key="1">
    <source>
        <dbReference type="EMBL" id="AUO18355.1"/>
    </source>
</evidence>
<keyword evidence="2" id="KW-1185">Reference proteome</keyword>
<dbReference type="AlphaFoldDB" id="A0A2K9NZ85"/>
<proteinExistence type="predicted"/>
<reference evidence="1 2" key="1">
    <citation type="submission" date="2017-04" db="EMBL/GenBank/DDBJ databases">
        <title>Monoglobus pectinilyticus 14 draft genome.</title>
        <authorList>
            <person name="Kim C."/>
            <person name="Rosendale D.I."/>
            <person name="Kelly W.J."/>
            <person name="Tannock G.W."/>
            <person name="Patchett M.L."/>
            <person name="Jordens J.Z."/>
        </authorList>
    </citation>
    <scope>NUCLEOTIDE SEQUENCE [LARGE SCALE GENOMIC DNA]</scope>
    <source>
        <strain evidence="1 2">14</strain>
    </source>
</reference>
<dbReference type="EMBL" id="CP020991">
    <property type="protein sequence ID" value="AUO18355.1"/>
    <property type="molecule type" value="Genomic_DNA"/>
</dbReference>
<accession>A0A2K9NZ85</accession>
<dbReference type="KEGG" id="mpec:B9O19_00171"/>
<name>A0A2K9NZ85_9FIRM</name>
<dbReference type="GeneID" id="98061604"/>
<dbReference type="RefSeq" id="WP_179947306.1">
    <property type="nucleotide sequence ID" value="NZ_CP020991.1"/>
</dbReference>
<sequence>MNYASYNGYIKKLLGLIFILSDDFSMFKAKDNRDSDLLMCFTYHTHNVYLKDREITDFE</sequence>
<gene>
    <name evidence="1" type="ORF">B9O19_00171</name>
</gene>
<protein>
    <submittedName>
        <fullName evidence="1">Uncharacterized protein</fullName>
    </submittedName>
</protein>
<organism evidence="1 2">
    <name type="scientific">Monoglobus pectinilyticus</name>
    <dbReference type="NCBI Taxonomy" id="1981510"/>
    <lineage>
        <taxon>Bacteria</taxon>
        <taxon>Bacillati</taxon>
        <taxon>Bacillota</taxon>
        <taxon>Clostridia</taxon>
        <taxon>Monoglobales</taxon>
        <taxon>Monoglobaceae</taxon>
        <taxon>Monoglobus</taxon>
    </lineage>
</organism>
<dbReference type="Proteomes" id="UP000235589">
    <property type="component" value="Chromosome"/>
</dbReference>
<evidence type="ECO:0000313" key="2">
    <source>
        <dbReference type="Proteomes" id="UP000235589"/>
    </source>
</evidence>